<evidence type="ECO:0000313" key="2">
    <source>
        <dbReference type="EMBL" id="MFK7159473.1"/>
    </source>
</evidence>
<organism evidence="2 3">
    <name type="scientific">Marinospirillum alkalitolerans</name>
    <dbReference type="NCBI Taxonomy" id="3123374"/>
    <lineage>
        <taxon>Bacteria</taxon>
        <taxon>Pseudomonadati</taxon>
        <taxon>Pseudomonadota</taxon>
        <taxon>Gammaproteobacteria</taxon>
        <taxon>Oceanospirillales</taxon>
        <taxon>Oceanospirillaceae</taxon>
        <taxon>Marinospirillum</taxon>
    </lineage>
</organism>
<dbReference type="Proteomes" id="UP001621714">
    <property type="component" value="Unassembled WGS sequence"/>
</dbReference>
<evidence type="ECO:0008006" key="4">
    <source>
        <dbReference type="Google" id="ProtNLM"/>
    </source>
</evidence>
<comment type="caution">
    <text evidence="2">The sequence shown here is derived from an EMBL/GenBank/DDBJ whole genome shotgun (WGS) entry which is preliminary data.</text>
</comment>
<name>A0ABW8PT56_9GAMM</name>
<sequence>MKKKFKKTAWALAAAASLALVSTQAAAQEPNWRAVPTYTTVDLRAGFMPDPWTISIQAGGAMQTPSRLGHDCRGYIHGQAPDVDLNYTAGSLNLYIHVESRADTTLVINAPDGRWYCNDDTIGLNPMVMFSNPRSGNYNIWVGTYSSGSLEPATLLITELDPRR</sequence>
<evidence type="ECO:0000256" key="1">
    <source>
        <dbReference type="SAM" id="SignalP"/>
    </source>
</evidence>
<protein>
    <recommendedName>
        <fullName evidence="4">Peptidase S1</fullName>
    </recommendedName>
</protein>
<keyword evidence="3" id="KW-1185">Reference proteome</keyword>
<dbReference type="EMBL" id="JBANFI010000001">
    <property type="protein sequence ID" value="MFK7159473.1"/>
    <property type="molecule type" value="Genomic_DNA"/>
</dbReference>
<accession>A0ABW8PT56</accession>
<feature type="signal peptide" evidence="1">
    <location>
        <begin position="1"/>
        <end position="27"/>
    </location>
</feature>
<proteinExistence type="predicted"/>
<evidence type="ECO:0000313" key="3">
    <source>
        <dbReference type="Proteomes" id="UP001621714"/>
    </source>
</evidence>
<feature type="chain" id="PRO_5046756314" description="Peptidase S1" evidence="1">
    <location>
        <begin position="28"/>
        <end position="164"/>
    </location>
</feature>
<dbReference type="RefSeq" id="WP_405335850.1">
    <property type="nucleotide sequence ID" value="NZ_JBANFI010000001.1"/>
</dbReference>
<keyword evidence="1" id="KW-0732">Signal</keyword>
<gene>
    <name evidence="2" type="ORF">V6U78_00290</name>
</gene>
<reference evidence="2 3" key="1">
    <citation type="submission" date="2024-02" db="EMBL/GenBank/DDBJ databases">
        <title>Marinospirillum sp. MEB 164 isolated from Lonar lake sediment.</title>
        <authorList>
            <person name="Joshi A."/>
            <person name="Thite S."/>
        </authorList>
    </citation>
    <scope>NUCLEOTIDE SEQUENCE [LARGE SCALE GENOMIC DNA]</scope>
    <source>
        <strain evidence="2 3">MEB164</strain>
    </source>
</reference>